<accession>A0ACC6Q238</accession>
<comment type="caution">
    <text evidence="1">The sequence shown here is derived from an EMBL/GenBank/DDBJ whole genome shotgun (WGS) entry which is preliminary data.</text>
</comment>
<evidence type="ECO:0000313" key="1">
    <source>
        <dbReference type="EMBL" id="MEJ8637762.1"/>
    </source>
</evidence>
<evidence type="ECO:0000313" key="2">
    <source>
        <dbReference type="Proteomes" id="UP001377168"/>
    </source>
</evidence>
<name>A0ACC6Q238_9ACTN</name>
<gene>
    <name evidence="1" type="ORF">WKI67_30835</name>
</gene>
<protein>
    <submittedName>
        <fullName evidence="1">DUF4190 domain-containing protein</fullName>
    </submittedName>
</protein>
<organism evidence="1 2">
    <name type="scientific">Streptomyces achmelvichensis</name>
    <dbReference type="NCBI Taxonomy" id="3134111"/>
    <lineage>
        <taxon>Bacteria</taxon>
        <taxon>Bacillati</taxon>
        <taxon>Actinomycetota</taxon>
        <taxon>Actinomycetes</taxon>
        <taxon>Kitasatosporales</taxon>
        <taxon>Streptomycetaceae</taxon>
        <taxon>Streptomyces</taxon>
    </lineage>
</organism>
<dbReference type="EMBL" id="JBBKAJ010000022">
    <property type="protein sequence ID" value="MEJ8637762.1"/>
    <property type="molecule type" value="Genomic_DNA"/>
</dbReference>
<keyword evidence="2" id="KW-1185">Reference proteome</keyword>
<dbReference type="Proteomes" id="UP001377168">
    <property type="component" value="Unassembled WGS sequence"/>
</dbReference>
<proteinExistence type="predicted"/>
<sequence>MAENQAQPPGGPEPRDRDPWAPPASSAPQDKVPLHKPATPAPPVPPVHDQMTVTSMPGVGDTGSVPPPPIAPGGPAQPAPGPYGYPAAPPVTGPAAGDPFGHAGYPGYQTYGQPGWQAAPANGMGTTAMVLGILSVCLFCLYGVVAIVLGVLALIFGILGRKRVQRGEATNGGMALSGIILGSVGIVIGLVVVGLLAWGITEAINDERNRNDDFGNTLVIDSAAPPAALSAAR</sequence>
<reference evidence="1" key="1">
    <citation type="submission" date="2024-03" db="EMBL/GenBank/DDBJ databases">
        <title>Novel Streptomyces species of biotechnological and ecological value are a feature of Machair soil.</title>
        <authorList>
            <person name="Prole J.R."/>
            <person name="Goodfellow M."/>
            <person name="Allenby N."/>
            <person name="Ward A.C."/>
        </authorList>
    </citation>
    <scope>NUCLEOTIDE SEQUENCE</scope>
    <source>
        <strain evidence="1">MS2.AVA.5</strain>
    </source>
</reference>